<name>A0AAN7APW4_9PEZI</name>
<evidence type="ECO:0000313" key="2">
    <source>
        <dbReference type="EMBL" id="KAK4194107.1"/>
    </source>
</evidence>
<keyword evidence="3" id="KW-1185">Reference proteome</keyword>
<reference evidence="2" key="2">
    <citation type="submission" date="2023-05" db="EMBL/GenBank/DDBJ databases">
        <authorList>
            <consortium name="Lawrence Berkeley National Laboratory"/>
            <person name="Steindorff A."/>
            <person name="Hensen N."/>
            <person name="Bonometti L."/>
            <person name="Westerberg I."/>
            <person name="Brannstrom I.O."/>
            <person name="Guillou S."/>
            <person name="Cros-Aarteil S."/>
            <person name="Calhoun S."/>
            <person name="Haridas S."/>
            <person name="Kuo A."/>
            <person name="Mondo S."/>
            <person name="Pangilinan J."/>
            <person name="Riley R."/>
            <person name="Labutti K."/>
            <person name="Andreopoulos B."/>
            <person name="Lipzen A."/>
            <person name="Chen C."/>
            <person name="Yanf M."/>
            <person name="Daum C."/>
            <person name="Ng V."/>
            <person name="Clum A."/>
            <person name="Ohm R."/>
            <person name="Martin F."/>
            <person name="Silar P."/>
            <person name="Natvig D."/>
            <person name="Lalanne C."/>
            <person name="Gautier V."/>
            <person name="Ament-Velasquez S.L."/>
            <person name="Kruys A."/>
            <person name="Hutchinson M.I."/>
            <person name="Powell A.J."/>
            <person name="Barry K."/>
            <person name="Miller A.N."/>
            <person name="Grigoriev I.V."/>
            <person name="Debuchy R."/>
            <person name="Gladieux P."/>
            <person name="Thoren M.H."/>
            <person name="Johannesson H."/>
        </authorList>
    </citation>
    <scope>NUCLEOTIDE SEQUENCE</scope>
    <source>
        <strain evidence="2">CBS 315.58</strain>
    </source>
</reference>
<reference evidence="2" key="1">
    <citation type="journal article" date="2023" name="Mol. Phylogenet. Evol.">
        <title>Genome-scale phylogeny and comparative genomics of the fungal order Sordariales.</title>
        <authorList>
            <person name="Hensen N."/>
            <person name="Bonometti L."/>
            <person name="Westerberg I."/>
            <person name="Brannstrom I.O."/>
            <person name="Guillou S."/>
            <person name="Cros-Aarteil S."/>
            <person name="Calhoun S."/>
            <person name="Haridas S."/>
            <person name="Kuo A."/>
            <person name="Mondo S."/>
            <person name="Pangilinan J."/>
            <person name="Riley R."/>
            <person name="LaButti K."/>
            <person name="Andreopoulos B."/>
            <person name="Lipzen A."/>
            <person name="Chen C."/>
            <person name="Yan M."/>
            <person name="Daum C."/>
            <person name="Ng V."/>
            <person name="Clum A."/>
            <person name="Steindorff A."/>
            <person name="Ohm R.A."/>
            <person name="Martin F."/>
            <person name="Silar P."/>
            <person name="Natvig D.O."/>
            <person name="Lalanne C."/>
            <person name="Gautier V."/>
            <person name="Ament-Velasquez S.L."/>
            <person name="Kruys A."/>
            <person name="Hutchinson M.I."/>
            <person name="Powell A.J."/>
            <person name="Barry K."/>
            <person name="Miller A.N."/>
            <person name="Grigoriev I.V."/>
            <person name="Debuchy R."/>
            <person name="Gladieux P."/>
            <person name="Hiltunen Thoren M."/>
            <person name="Johannesson H."/>
        </authorList>
    </citation>
    <scope>NUCLEOTIDE SEQUENCE</scope>
    <source>
        <strain evidence="2">CBS 315.58</strain>
    </source>
</reference>
<dbReference type="EMBL" id="MU864098">
    <property type="protein sequence ID" value="KAK4194107.1"/>
    <property type="molecule type" value="Genomic_DNA"/>
</dbReference>
<feature type="compositionally biased region" description="Low complexity" evidence="1">
    <location>
        <begin position="378"/>
        <end position="394"/>
    </location>
</feature>
<dbReference type="Proteomes" id="UP001303160">
    <property type="component" value="Unassembled WGS sequence"/>
</dbReference>
<sequence length="406" mass="45126">MLSSLDFGVEIELLIAPYKPEPTFADVLAKNGWDSNVGSQLRPKATAGTYRDMEFRQAQNRKALREAIAAALKEDGIETNTAITSDYEAWSVVDEPALGELPGYWRMEFVSKILSSGKDWHTELTRLFAILKRNCRIRLTHGCSMHVHVSPGPSTFNNSQLRSICKAICYFDDAITRVMPADRKENTWARSNFMPERPVKGDTSSSNQSVNPKIKRYYSLVQTQSFSQLWKYFDKVTSNQVHSFMANTAGNNSRYLSWNFENITQQCGTLEFRRPPAADTAEKANHWIAFALGFVAQAIAADWKAVESQKRGGGVAELRAHVVRGLQGLKMLPNCFASLGPISEDSSKPLVLSPEQLLEMEELQRAKSKTSSPFASKANSRANTPNSSANSTPSVGRSDSGGWGRR</sequence>
<evidence type="ECO:0000313" key="3">
    <source>
        <dbReference type="Proteomes" id="UP001303160"/>
    </source>
</evidence>
<comment type="caution">
    <text evidence="2">The sequence shown here is derived from an EMBL/GenBank/DDBJ whole genome shotgun (WGS) entry which is preliminary data.</text>
</comment>
<proteinExistence type="predicted"/>
<organism evidence="2 3">
    <name type="scientific">Triangularia verruculosa</name>
    <dbReference type="NCBI Taxonomy" id="2587418"/>
    <lineage>
        <taxon>Eukaryota</taxon>
        <taxon>Fungi</taxon>
        <taxon>Dikarya</taxon>
        <taxon>Ascomycota</taxon>
        <taxon>Pezizomycotina</taxon>
        <taxon>Sordariomycetes</taxon>
        <taxon>Sordariomycetidae</taxon>
        <taxon>Sordariales</taxon>
        <taxon>Podosporaceae</taxon>
        <taxon>Triangularia</taxon>
    </lineage>
</organism>
<dbReference type="PANTHER" id="PTHR36847:SF1">
    <property type="entry name" value="AMIDOLIGASE ENZYME"/>
    <property type="match status" value="1"/>
</dbReference>
<evidence type="ECO:0000256" key="1">
    <source>
        <dbReference type="SAM" id="MobiDB-lite"/>
    </source>
</evidence>
<dbReference type="InterPro" id="IPR022025">
    <property type="entry name" value="Amidoligase_2"/>
</dbReference>
<feature type="region of interest" description="Disordered" evidence="1">
    <location>
        <begin position="361"/>
        <end position="406"/>
    </location>
</feature>
<accession>A0AAN7APW4</accession>
<dbReference type="Pfam" id="PF12224">
    <property type="entry name" value="Amidoligase_2"/>
    <property type="match status" value="1"/>
</dbReference>
<dbReference type="AlphaFoldDB" id="A0AAN7APW4"/>
<dbReference type="PANTHER" id="PTHR36847">
    <property type="entry name" value="AMIDOLIGASE ENZYME"/>
    <property type="match status" value="1"/>
</dbReference>
<gene>
    <name evidence="2" type="ORF">QBC40DRAFT_270363</name>
</gene>
<protein>
    <submittedName>
        <fullName evidence="2">Amidoligase enzyme-domain-containing protein</fullName>
    </submittedName>
</protein>